<dbReference type="PANTHER" id="PTHR12468">
    <property type="entry name" value="GPI MANNOSYLTRANSFERASE 2"/>
    <property type="match status" value="1"/>
</dbReference>
<feature type="transmembrane region" description="Helical" evidence="12">
    <location>
        <begin position="130"/>
        <end position="153"/>
    </location>
</feature>
<feature type="compositionally biased region" description="Polar residues" evidence="13">
    <location>
        <begin position="1"/>
        <end position="22"/>
    </location>
</feature>
<keyword evidence="9 12" id="KW-0256">Endoplasmic reticulum</keyword>
<feature type="transmembrane region" description="Helical" evidence="12">
    <location>
        <begin position="196"/>
        <end position="215"/>
    </location>
</feature>
<dbReference type="AlphaFoldDB" id="A0AAV9HGY5"/>
<evidence type="ECO:0000256" key="12">
    <source>
        <dbReference type="RuleBase" id="RU363112"/>
    </source>
</evidence>
<dbReference type="GO" id="GO:0005789">
    <property type="term" value="C:endoplasmic reticulum membrane"/>
    <property type="evidence" value="ECO:0007669"/>
    <property type="project" value="UniProtKB-SubCell"/>
</dbReference>
<accession>A0AAV9HGY5</accession>
<keyword evidence="7 12" id="KW-0808">Transferase</keyword>
<dbReference type="EC" id="2.4.1.-" evidence="12"/>
<evidence type="ECO:0000256" key="2">
    <source>
        <dbReference type="ARBA" id="ARBA00004687"/>
    </source>
</evidence>
<feature type="transmembrane region" description="Helical" evidence="12">
    <location>
        <begin position="27"/>
        <end position="51"/>
    </location>
</feature>
<feature type="region of interest" description="Disordered" evidence="13">
    <location>
        <begin position="1"/>
        <end position="24"/>
    </location>
</feature>
<evidence type="ECO:0000313" key="15">
    <source>
        <dbReference type="Proteomes" id="UP001321749"/>
    </source>
</evidence>
<organism evidence="14 15">
    <name type="scientific">Cladorrhinum samala</name>
    <dbReference type="NCBI Taxonomy" id="585594"/>
    <lineage>
        <taxon>Eukaryota</taxon>
        <taxon>Fungi</taxon>
        <taxon>Dikarya</taxon>
        <taxon>Ascomycota</taxon>
        <taxon>Pezizomycotina</taxon>
        <taxon>Sordariomycetes</taxon>
        <taxon>Sordariomycetidae</taxon>
        <taxon>Sordariales</taxon>
        <taxon>Podosporaceae</taxon>
        <taxon>Cladorrhinum</taxon>
    </lineage>
</organism>
<evidence type="ECO:0000256" key="8">
    <source>
        <dbReference type="ARBA" id="ARBA00022692"/>
    </source>
</evidence>
<keyword evidence="6 12" id="KW-0328">Glycosyltransferase</keyword>
<proteinExistence type="inferred from homology"/>
<dbReference type="PANTHER" id="PTHR12468:SF2">
    <property type="entry name" value="GPI MANNOSYLTRANSFERASE 2"/>
    <property type="match status" value="1"/>
</dbReference>
<keyword evidence="11 12" id="KW-0472">Membrane</keyword>
<dbReference type="GO" id="GO:0004376">
    <property type="term" value="F:GPI mannosyltransferase activity"/>
    <property type="evidence" value="ECO:0007669"/>
    <property type="project" value="InterPro"/>
</dbReference>
<dbReference type="GO" id="GO:0031501">
    <property type="term" value="C:mannosyltransferase complex"/>
    <property type="evidence" value="ECO:0007669"/>
    <property type="project" value="TreeGrafter"/>
</dbReference>
<keyword evidence="8 12" id="KW-0812">Transmembrane</keyword>
<dbReference type="Pfam" id="PF04188">
    <property type="entry name" value="Mannosyl_trans2"/>
    <property type="match status" value="1"/>
</dbReference>
<dbReference type="Proteomes" id="UP001321749">
    <property type="component" value="Unassembled WGS sequence"/>
</dbReference>
<comment type="subcellular location">
    <subcellularLocation>
        <location evidence="1 12">Endoplasmic reticulum membrane</location>
        <topology evidence="1 12">Multi-pass membrane protein</topology>
    </subcellularLocation>
</comment>
<evidence type="ECO:0000256" key="9">
    <source>
        <dbReference type="ARBA" id="ARBA00022824"/>
    </source>
</evidence>
<reference evidence="14" key="2">
    <citation type="submission" date="2023-06" db="EMBL/GenBank/DDBJ databases">
        <authorList>
            <consortium name="Lawrence Berkeley National Laboratory"/>
            <person name="Mondo S.J."/>
            <person name="Hensen N."/>
            <person name="Bonometti L."/>
            <person name="Westerberg I."/>
            <person name="Brannstrom I.O."/>
            <person name="Guillou S."/>
            <person name="Cros-Aarteil S."/>
            <person name="Calhoun S."/>
            <person name="Haridas S."/>
            <person name="Kuo A."/>
            <person name="Pangilinan J."/>
            <person name="Riley R."/>
            <person name="Labutti K."/>
            <person name="Andreopoulos B."/>
            <person name="Lipzen A."/>
            <person name="Chen C."/>
            <person name="Yanf M."/>
            <person name="Daum C."/>
            <person name="Ng V."/>
            <person name="Clum A."/>
            <person name="Steindorff A."/>
            <person name="Ohm R."/>
            <person name="Martin F."/>
            <person name="Silar P."/>
            <person name="Natvig D."/>
            <person name="Lalanne C."/>
            <person name="Gautier V."/>
            <person name="Ament-Velasquez S.L."/>
            <person name="Kruys A."/>
            <person name="Hutchinson M.I."/>
            <person name="Powell A.J."/>
            <person name="Barry K."/>
            <person name="Miller A.N."/>
            <person name="Grigoriev I.V."/>
            <person name="Debuchy R."/>
            <person name="Gladieux P."/>
            <person name="Thoren M.H."/>
            <person name="Johannesson H."/>
        </authorList>
    </citation>
    <scope>NUCLEOTIDE SEQUENCE</scope>
    <source>
        <strain evidence="14">PSN324</strain>
    </source>
</reference>
<feature type="transmembrane region" description="Helical" evidence="12">
    <location>
        <begin position="165"/>
        <end position="184"/>
    </location>
</feature>
<reference evidence="14" key="1">
    <citation type="journal article" date="2023" name="Mol. Phylogenet. Evol.">
        <title>Genome-scale phylogeny and comparative genomics of the fungal order Sordariales.</title>
        <authorList>
            <person name="Hensen N."/>
            <person name="Bonometti L."/>
            <person name="Westerberg I."/>
            <person name="Brannstrom I.O."/>
            <person name="Guillou S."/>
            <person name="Cros-Aarteil S."/>
            <person name="Calhoun S."/>
            <person name="Haridas S."/>
            <person name="Kuo A."/>
            <person name="Mondo S."/>
            <person name="Pangilinan J."/>
            <person name="Riley R."/>
            <person name="LaButti K."/>
            <person name="Andreopoulos B."/>
            <person name="Lipzen A."/>
            <person name="Chen C."/>
            <person name="Yan M."/>
            <person name="Daum C."/>
            <person name="Ng V."/>
            <person name="Clum A."/>
            <person name="Steindorff A."/>
            <person name="Ohm R.A."/>
            <person name="Martin F."/>
            <person name="Silar P."/>
            <person name="Natvig D.O."/>
            <person name="Lalanne C."/>
            <person name="Gautier V."/>
            <person name="Ament-Velasquez S.L."/>
            <person name="Kruys A."/>
            <person name="Hutchinson M.I."/>
            <person name="Powell A.J."/>
            <person name="Barry K."/>
            <person name="Miller A.N."/>
            <person name="Grigoriev I.V."/>
            <person name="Debuchy R."/>
            <person name="Gladieux P."/>
            <person name="Hiltunen Thoren M."/>
            <person name="Johannesson H."/>
        </authorList>
    </citation>
    <scope>NUCLEOTIDE SEQUENCE</scope>
    <source>
        <strain evidence="14">PSN324</strain>
    </source>
</reference>
<evidence type="ECO:0000256" key="13">
    <source>
        <dbReference type="SAM" id="MobiDB-lite"/>
    </source>
</evidence>
<evidence type="ECO:0000256" key="4">
    <source>
        <dbReference type="ARBA" id="ARBA00013795"/>
    </source>
</evidence>
<protein>
    <recommendedName>
        <fullName evidence="4 12">GPI mannosyltransferase 2</fullName>
        <ecNumber evidence="12">2.4.1.-</ecNumber>
    </recommendedName>
</protein>
<dbReference type="GO" id="GO:0000009">
    <property type="term" value="F:alpha-1,6-mannosyltransferase activity"/>
    <property type="evidence" value="ECO:0007669"/>
    <property type="project" value="InterPro"/>
</dbReference>
<comment type="pathway">
    <text evidence="2 12">Glycolipid biosynthesis; glycosylphosphatidylinositol-anchor biosynthesis.</text>
</comment>
<feature type="transmembrane region" description="Helical" evidence="12">
    <location>
        <begin position="364"/>
        <end position="382"/>
    </location>
</feature>
<feature type="transmembrane region" description="Helical" evidence="12">
    <location>
        <begin position="296"/>
        <end position="316"/>
    </location>
</feature>
<evidence type="ECO:0000256" key="5">
    <source>
        <dbReference type="ARBA" id="ARBA00022502"/>
    </source>
</evidence>
<dbReference type="GO" id="GO:0006506">
    <property type="term" value="P:GPI anchor biosynthetic process"/>
    <property type="evidence" value="ECO:0007669"/>
    <property type="project" value="UniProtKB-KW"/>
</dbReference>
<gene>
    <name evidence="14" type="ORF">QBC42DRAFT_10692</name>
</gene>
<keyword evidence="5 12" id="KW-0337">GPI-anchor biosynthesis</keyword>
<evidence type="ECO:0000256" key="1">
    <source>
        <dbReference type="ARBA" id="ARBA00004477"/>
    </source>
</evidence>
<keyword evidence="10 12" id="KW-1133">Transmembrane helix</keyword>
<name>A0AAV9HGY5_9PEZI</name>
<evidence type="ECO:0000256" key="10">
    <source>
        <dbReference type="ARBA" id="ARBA00022989"/>
    </source>
</evidence>
<comment type="function">
    <text evidence="12">Mannosyltransferase involved in glycosylphosphatidylinositol-anchor biosynthesis.</text>
</comment>
<dbReference type="InterPro" id="IPR007315">
    <property type="entry name" value="PIG-V/Gpi18"/>
</dbReference>
<comment type="caution">
    <text evidence="14">The sequence shown here is derived from an EMBL/GenBank/DDBJ whole genome shotgun (WGS) entry which is preliminary data.</text>
</comment>
<evidence type="ECO:0000256" key="7">
    <source>
        <dbReference type="ARBA" id="ARBA00022679"/>
    </source>
</evidence>
<evidence type="ECO:0000256" key="3">
    <source>
        <dbReference type="ARBA" id="ARBA00008698"/>
    </source>
</evidence>
<sequence length="481" mass="51779">MTASHKSPNNKAPSARTPSPRSENPHLTLLATFATWKAFLFAIAIGSTLLAGEAYDTSGSLVVRGPQAQSGAGGTVIATADASGQQQLGHSHDHPYDGGFLTQLTARFTSWDAIYFVTQARRGYRFEQEWAFGAGLPIVVRGLLFCLRSVGIAGHSEGEGALQEALAGIFVANTAHLLSVFVLYRLGKLVLGNAKISLLAAILHIFSPAGMFLSAPYAESSFALLSFSGYLLFALSCVNERRPAYRDAGLVASGVLFGLATAFRSNGILNGVPFAFEVFRRLPSLYRRPVDTVRRLIALGIGGVCVAAGSVIPQAVAYQRLCSGASDVGELRPWCQSLLPSIYTFVQEHYWNTGFLRYWTPGNIPLFLLAIPILAILAKSGVDQMTSSPQLVATCKSADESGQLSKLLQSAAVTQVLLAALAITMYHVQIITRISSGYPLWYWWLAGRLVRGNKTASHIVKFMIIYASIQGVLFSLFLPPA</sequence>
<comment type="similarity">
    <text evidence="3 12">Belongs to the PIGV family.</text>
</comment>
<dbReference type="EMBL" id="MU865041">
    <property type="protein sequence ID" value="KAK4459264.1"/>
    <property type="molecule type" value="Genomic_DNA"/>
</dbReference>
<evidence type="ECO:0000313" key="14">
    <source>
        <dbReference type="EMBL" id="KAK4459264.1"/>
    </source>
</evidence>
<feature type="transmembrane region" description="Helical" evidence="12">
    <location>
        <begin position="459"/>
        <end position="478"/>
    </location>
</feature>
<evidence type="ECO:0000256" key="11">
    <source>
        <dbReference type="ARBA" id="ARBA00023136"/>
    </source>
</evidence>
<evidence type="ECO:0000256" key="6">
    <source>
        <dbReference type="ARBA" id="ARBA00022676"/>
    </source>
</evidence>
<feature type="transmembrane region" description="Helical" evidence="12">
    <location>
        <begin position="221"/>
        <end position="238"/>
    </location>
</feature>
<keyword evidence="15" id="KW-1185">Reference proteome</keyword>